<accession>A0ACB9PYL4</accession>
<comment type="caution">
    <text evidence="1">The sequence shown here is derived from an EMBL/GenBank/DDBJ whole genome shotgun (WGS) entry which is preliminary data.</text>
</comment>
<name>A0ACB9PYL4_BAUVA</name>
<sequence length="227" mass="25167">MQDQPLVENLIQDGNGDPNENEMCQLTKPEDDHERVPLANVARIMRQVLPPHAKISDDAKETIQDCVSKYIGVITGKANKRCCDESRVKVTAEDVLLAMEELKLDQYVDPLKVFMTRYRENENVSSRMHGNGGKRSSCYPDDYWPPTGLPQTLEASYGPQNGLPSTMLGTYRPPSPMGPNQNCSVFDPMAMTSFSGGVGSSSILDTSANFDPFAHFKQDGIDSFTRN</sequence>
<gene>
    <name evidence="1" type="ORF">L6164_002555</name>
</gene>
<dbReference type="Proteomes" id="UP000828941">
    <property type="component" value="Chromosome 2"/>
</dbReference>
<evidence type="ECO:0000313" key="1">
    <source>
        <dbReference type="EMBL" id="KAI4353621.1"/>
    </source>
</evidence>
<proteinExistence type="predicted"/>
<protein>
    <submittedName>
        <fullName evidence="1">Uncharacterized protein</fullName>
    </submittedName>
</protein>
<dbReference type="EMBL" id="CM039427">
    <property type="protein sequence ID" value="KAI4353621.1"/>
    <property type="molecule type" value="Genomic_DNA"/>
</dbReference>
<organism evidence="1 2">
    <name type="scientific">Bauhinia variegata</name>
    <name type="common">Purple orchid tree</name>
    <name type="synonym">Phanera variegata</name>
    <dbReference type="NCBI Taxonomy" id="167791"/>
    <lineage>
        <taxon>Eukaryota</taxon>
        <taxon>Viridiplantae</taxon>
        <taxon>Streptophyta</taxon>
        <taxon>Embryophyta</taxon>
        <taxon>Tracheophyta</taxon>
        <taxon>Spermatophyta</taxon>
        <taxon>Magnoliopsida</taxon>
        <taxon>eudicotyledons</taxon>
        <taxon>Gunneridae</taxon>
        <taxon>Pentapetalae</taxon>
        <taxon>rosids</taxon>
        <taxon>fabids</taxon>
        <taxon>Fabales</taxon>
        <taxon>Fabaceae</taxon>
        <taxon>Cercidoideae</taxon>
        <taxon>Cercideae</taxon>
        <taxon>Bauhiniinae</taxon>
        <taxon>Bauhinia</taxon>
    </lineage>
</organism>
<evidence type="ECO:0000313" key="2">
    <source>
        <dbReference type="Proteomes" id="UP000828941"/>
    </source>
</evidence>
<keyword evidence="2" id="KW-1185">Reference proteome</keyword>
<reference evidence="1 2" key="1">
    <citation type="journal article" date="2022" name="DNA Res.">
        <title>Chromosomal-level genome assembly of the orchid tree Bauhinia variegata (Leguminosae; Cercidoideae) supports the allotetraploid origin hypothesis of Bauhinia.</title>
        <authorList>
            <person name="Zhong Y."/>
            <person name="Chen Y."/>
            <person name="Zheng D."/>
            <person name="Pang J."/>
            <person name="Liu Y."/>
            <person name="Luo S."/>
            <person name="Meng S."/>
            <person name="Qian L."/>
            <person name="Wei D."/>
            <person name="Dai S."/>
            <person name="Zhou R."/>
        </authorList>
    </citation>
    <scope>NUCLEOTIDE SEQUENCE [LARGE SCALE GENOMIC DNA]</scope>
    <source>
        <strain evidence="1">BV-YZ2020</strain>
    </source>
</reference>